<feature type="domain" description="Disease resistance protein At4g27190-like leucine-rich repeats" evidence="7">
    <location>
        <begin position="935"/>
        <end position="1067"/>
    </location>
</feature>
<keyword evidence="2" id="KW-0433">Leucine-rich repeat</keyword>
<dbReference type="GO" id="GO:0006952">
    <property type="term" value="P:defense response"/>
    <property type="evidence" value="ECO:0007669"/>
    <property type="project" value="UniProtKB-KW"/>
</dbReference>
<evidence type="ECO:0000256" key="5">
    <source>
        <dbReference type="SAM" id="Coils"/>
    </source>
</evidence>
<keyword evidence="9" id="KW-1185">Reference proteome</keyword>
<dbReference type="InterPro" id="IPR050905">
    <property type="entry name" value="Plant_NBS-LRR"/>
</dbReference>
<keyword evidence="5" id="KW-0175">Coiled coil</keyword>
<protein>
    <recommendedName>
        <fullName evidence="10">AAA+ ATPase domain-containing protein</fullName>
    </recommendedName>
</protein>
<proteinExistence type="inferred from homology"/>
<dbReference type="InterPro" id="IPR057135">
    <property type="entry name" value="At4g27190-like_LRR"/>
</dbReference>
<reference evidence="8" key="1">
    <citation type="submission" date="2023-05" db="EMBL/GenBank/DDBJ databases">
        <authorList>
            <person name="Huff M."/>
        </authorList>
    </citation>
    <scope>NUCLEOTIDE SEQUENCE</scope>
</reference>
<evidence type="ECO:0000259" key="7">
    <source>
        <dbReference type="Pfam" id="PF23247"/>
    </source>
</evidence>
<evidence type="ECO:0000256" key="2">
    <source>
        <dbReference type="ARBA" id="ARBA00022614"/>
    </source>
</evidence>
<dbReference type="Proteomes" id="UP000834106">
    <property type="component" value="Chromosome 8"/>
</dbReference>
<evidence type="ECO:0000256" key="3">
    <source>
        <dbReference type="ARBA" id="ARBA00022821"/>
    </source>
</evidence>
<evidence type="ECO:0000256" key="4">
    <source>
        <dbReference type="ARBA" id="ARBA00022840"/>
    </source>
</evidence>
<dbReference type="GO" id="GO:0005524">
    <property type="term" value="F:ATP binding"/>
    <property type="evidence" value="ECO:0007669"/>
    <property type="project" value="UniProtKB-KW"/>
</dbReference>
<dbReference type="InterPro" id="IPR027417">
    <property type="entry name" value="P-loop_NTPase"/>
</dbReference>
<dbReference type="PANTHER" id="PTHR33463">
    <property type="entry name" value="NB-ARC DOMAIN-CONTAINING PROTEIN-RELATED"/>
    <property type="match status" value="1"/>
</dbReference>
<dbReference type="EMBL" id="OU503043">
    <property type="protein sequence ID" value="CAI9765710.1"/>
    <property type="molecule type" value="Genomic_DNA"/>
</dbReference>
<dbReference type="InterPro" id="IPR002182">
    <property type="entry name" value="NB-ARC"/>
</dbReference>
<organism evidence="8 9">
    <name type="scientific">Fraxinus pennsylvanica</name>
    <dbReference type="NCBI Taxonomy" id="56036"/>
    <lineage>
        <taxon>Eukaryota</taxon>
        <taxon>Viridiplantae</taxon>
        <taxon>Streptophyta</taxon>
        <taxon>Embryophyta</taxon>
        <taxon>Tracheophyta</taxon>
        <taxon>Spermatophyta</taxon>
        <taxon>Magnoliopsida</taxon>
        <taxon>eudicotyledons</taxon>
        <taxon>Gunneridae</taxon>
        <taxon>Pentapetalae</taxon>
        <taxon>asterids</taxon>
        <taxon>lamiids</taxon>
        <taxon>Lamiales</taxon>
        <taxon>Oleaceae</taxon>
        <taxon>Oleeae</taxon>
        <taxon>Fraxinus</taxon>
    </lineage>
</organism>
<dbReference type="Pfam" id="PF00931">
    <property type="entry name" value="NB-ARC"/>
    <property type="match status" value="1"/>
</dbReference>
<gene>
    <name evidence="8" type="ORF">FPE_LOCUS13140</name>
</gene>
<dbReference type="SUPFAM" id="SSF52058">
    <property type="entry name" value="L domain-like"/>
    <property type="match status" value="1"/>
</dbReference>
<evidence type="ECO:0008006" key="10">
    <source>
        <dbReference type="Google" id="ProtNLM"/>
    </source>
</evidence>
<dbReference type="Gene3D" id="3.80.10.10">
    <property type="entry name" value="Ribonuclease Inhibitor"/>
    <property type="match status" value="2"/>
</dbReference>
<dbReference type="Gene3D" id="3.40.50.300">
    <property type="entry name" value="P-loop containing nucleotide triphosphate hydrolases"/>
    <property type="match status" value="1"/>
</dbReference>
<keyword evidence="4" id="KW-0547">Nucleotide-binding</keyword>
<dbReference type="PANTHER" id="PTHR33463:SF198">
    <property type="entry name" value="RPP4C3"/>
    <property type="match status" value="1"/>
</dbReference>
<dbReference type="InterPro" id="IPR042197">
    <property type="entry name" value="Apaf_helical"/>
</dbReference>
<evidence type="ECO:0000259" key="6">
    <source>
        <dbReference type="Pfam" id="PF00931"/>
    </source>
</evidence>
<keyword evidence="4" id="KW-0067">ATP-binding</keyword>
<accession>A0AAD1ZA16</accession>
<evidence type="ECO:0000313" key="9">
    <source>
        <dbReference type="Proteomes" id="UP000834106"/>
    </source>
</evidence>
<dbReference type="PRINTS" id="PR00364">
    <property type="entry name" value="DISEASERSIST"/>
</dbReference>
<name>A0AAD1ZA16_9LAMI</name>
<dbReference type="Gene3D" id="1.10.8.430">
    <property type="entry name" value="Helical domain of apoptotic protease-activating factors"/>
    <property type="match status" value="1"/>
</dbReference>
<feature type="coiled-coil region" evidence="5">
    <location>
        <begin position="21"/>
        <end position="83"/>
    </location>
</feature>
<dbReference type="GO" id="GO:0043531">
    <property type="term" value="F:ADP binding"/>
    <property type="evidence" value="ECO:0007669"/>
    <property type="project" value="InterPro"/>
</dbReference>
<keyword evidence="3" id="KW-0611">Plant defense</keyword>
<evidence type="ECO:0000256" key="1">
    <source>
        <dbReference type="ARBA" id="ARBA00008894"/>
    </source>
</evidence>
<feature type="domain" description="NB-ARC" evidence="6">
    <location>
        <begin position="152"/>
        <end position="313"/>
    </location>
</feature>
<comment type="similarity">
    <text evidence="1">Belongs to the disease resistance NB-LRR family.</text>
</comment>
<feature type="domain" description="Disease resistance protein At4g27190-like leucine-rich repeats" evidence="7">
    <location>
        <begin position="753"/>
        <end position="854"/>
    </location>
</feature>
<dbReference type="SUPFAM" id="SSF52540">
    <property type="entry name" value="P-loop containing nucleoside triphosphate hydrolases"/>
    <property type="match status" value="1"/>
</dbReference>
<dbReference type="InterPro" id="IPR032675">
    <property type="entry name" value="LRR_dom_sf"/>
</dbReference>
<sequence length="1174" mass="132958">MAEAIARPFADKLADYAIAKISRQFKIIQNLRTKVQDLENKRNDVQDSVDEAKRNALVIKSEVDAWLKKVDDLKKEADEVLNSTTNSEMQCLCLGCPNMKTRYSLSKNATKKIAAIDKLLEGKFEEVGKRAPLKSLSYHGFEDLKTRISKKRDITKALEDTAISIVGICGLPGVGKTTMATEVMTQVLKDKLFDDVSMAVVSKDVDIIRIQDKLADMLGFEFKEKTNEIARAGRLKERLAQNNKKRILVILDDLWTDINLETLGISSLNRPEGLKILLTSRFEQVCIGMGALTNIKVEALDSNEAFAFFENISKISNDDTQLLEIAKQVAEECKGLPLALEVVGKTLINSELYAWEDALNQLRNSQLEDKVYSSIELSYNNLKSDEHRSLLLLCSLFPEDESIPIESLVRYARGLELFKNTKTLLQTRNRTHTISDNLKGCHLLLPGYTEEGVKLHDVIRDFCLSIASKGEHWYMVKHDLVTEWPEHNAHESYSAISLTFQEAIRLTSRLRCGNLKLLRMQCRWGVRKVDIPENFLVDTQELAVIDFFRLQILSPIQLSKGLRTLCLNGCVLGIGMSFFGSLKNLEILTLFLSSLPVDFSRDEVVELSNLKLLDLRFLEGPCPLPPGFLLGMKKLEELYLGDYFDIRYEEKEHIIQEVSSLKALNSLQIVTDDTNFLMQLLQGCSEKLEKFQISQHHPFLPEHFRRFLSLENIDPNMLSEPGIKSLMRKSEKLSLSVKGWNNPVIELAEDGFINLKSLTLKLLDSEYLINAAGSIPSDIFRNLESLEMIEMSRLKEICNVNFPRVEHVTRGVSERLFHNLKSIYASDCDIMKIMFCESVAKCLVNLEKLIIHSCPLLEVVSVDTQENEITEPLSFPNLKVVQLRDLKSFVNFRSQPNAVGLRQTLLNKVTLPNMEKLTICGLGSIEKILSVEETPSGSPDRLWGMEVENCDNLVNIARSNSIKLLKNLETLVVVGGGALNVIFDFEGLNVNKDNEEEISILGQLKSLALRNGDYLVHITRMVPKGIRVFQNLKQLEVENCGRLRYLFSASMINSFVCLETLYVRSCDEIEEIFGREEEEGMASNIVFRELRSIKLMDLPRFKMFCSHNYELVFPSLDLLRIVNCPEGTKFCSGQLNAPKLKEVQIENYEVLTFPISLDCDAGSVHNPPSSSDCE</sequence>
<dbReference type="Pfam" id="PF23247">
    <property type="entry name" value="LRR_RPS2"/>
    <property type="match status" value="2"/>
</dbReference>
<evidence type="ECO:0000313" key="8">
    <source>
        <dbReference type="EMBL" id="CAI9765710.1"/>
    </source>
</evidence>
<dbReference type="AlphaFoldDB" id="A0AAD1ZA16"/>